<dbReference type="AlphaFoldDB" id="A0A8J3FU09"/>
<sequence length="201" mass="22848">MKTEINEWQWSVLDRLVHGAAHIVAQQWPHCVEADDVHQGVMLRLLESSGYAAKILGMETPAQRRLVRKMGHQVAAQQRDDYERYSGQHLYSAYEVRRLLEAGGLNRERDEFSAASVDLRQAYAMLRESHPAYVSAIEARFVRSDFEGGKWTVTRAVNALTGVMNRLARQKQRHHNEGPGTRKVLSNAQAVAILARSYQHS</sequence>
<reference evidence="1" key="1">
    <citation type="journal article" date="2014" name="Int. J. Syst. Evol. Microbiol.">
        <title>Complete genome sequence of Corynebacterium casei LMG S-19264T (=DSM 44701T), isolated from a smear-ripened cheese.</title>
        <authorList>
            <consortium name="US DOE Joint Genome Institute (JGI-PGF)"/>
            <person name="Walter F."/>
            <person name="Albersmeier A."/>
            <person name="Kalinowski J."/>
            <person name="Ruckert C."/>
        </authorList>
    </citation>
    <scope>NUCLEOTIDE SEQUENCE</scope>
    <source>
        <strain evidence="1">CGMCC 4.5737</strain>
    </source>
</reference>
<name>A0A8J3FU09_9PSEU</name>
<evidence type="ECO:0000313" key="2">
    <source>
        <dbReference type="Proteomes" id="UP000637578"/>
    </source>
</evidence>
<organism evidence="1 2">
    <name type="scientific">Longimycelium tulufanense</name>
    <dbReference type="NCBI Taxonomy" id="907463"/>
    <lineage>
        <taxon>Bacteria</taxon>
        <taxon>Bacillati</taxon>
        <taxon>Actinomycetota</taxon>
        <taxon>Actinomycetes</taxon>
        <taxon>Pseudonocardiales</taxon>
        <taxon>Pseudonocardiaceae</taxon>
        <taxon>Longimycelium</taxon>
    </lineage>
</organism>
<protein>
    <submittedName>
        <fullName evidence="1">Uncharacterized protein</fullName>
    </submittedName>
</protein>
<dbReference type="Proteomes" id="UP000637578">
    <property type="component" value="Unassembled WGS sequence"/>
</dbReference>
<gene>
    <name evidence="1" type="ORF">GCM10012275_07760</name>
</gene>
<dbReference type="Pfam" id="PF25684">
    <property type="entry name" value="Mycobacteriophage_Gp53"/>
    <property type="match status" value="1"/>
</dbReference>
<dbReference type="RefSeq" id="WP_189053888.1">
    <property type="nucleotide sequence ID" value="NZ_BMMK01000002.1"/>
</dbReference>
<comment type="caution">
    <text evidence="1">The sequence shown here is derived from an EMBL/GenBank/DDBJ whole genome shotgun (WGS) entry which is preliminary data.</text>
</comment>
<keyword evidence="2" id="KW-1185">Reference proteome</keyword>
<evidence type="ECO:0000313" key="1">
    <source>
        <dbReference type="EMBL" id="GGM39297.1"/>
    </source>
</evidence>
<reference evidence="1" key="2">
    <citation type="submission" date="2020-09" db="EMBL/GenBank/DDBJ databases">
        <authorList>
            <person name="Sun Q."/>
            <person name="Zhou Y."/>
        </authorList>
    </citation>
    <scope>NUCLEOTIDE SEQUENCE</scope>
    <source>
        <strain evidence="1">CGMCC 4.5737</strain>
    </source>
</reference>
<dbReference type="InterPro" id="IPR057899">
    <property type="entry name" value="Gp53"/>
</dbReference>
<proteinExistence type="predicted"/>
<accession>A0A8J3FU09</accession>
<dbReference type="EMBL" id="BMMK01000002">
    <property type="protein sequence ID" value="GGM39297.1"/>
    <property type="molecule type" value="Genomic_DNA"/>
</dbReference>